<accession>A0A6H2A5H0</accession>
<proteinExistence type="predicted"/>
<name>A0A6H2A5H0_9ZZZZ</name>
<reference evidence="1" key="1">
    <citation type="submission" date="2020-03" db="EMBL/GenBank/DDBJ databases">
        <title>The deep terrestrial virosphere.</title>
        <authorList>
            <person name="Holmfeldt K."/>
            <person name="Nilsson E."/>
            <person name="Simone D."/>
            <person name="Lopez-Fernandez M."/>
            <person name="Wu X."/>
            <person name="de Brujin I."/>
            <person name="Lundin D."/>
            <person name="Andersson A."/>
            <person name="Bertilsson S."/>
            <person name="Dopson M."/>
        </authorList>
    </citation>
    <scope>NUCLEOTIDE SEQUENCE</scope>
    <source>
        <strain evidence="1">TM448A06268</strain>
        <strain evidence="2">TM448B06063</strain>
    </source>
</reference>
<protein>
    <submittedName>
        <fullName evidence="1">Uncharacterized protein</fullName>
    </submittedName>
</protein>
<evidence type="ECO:0000313" key="1">
    <source>
        <dbReference type="EMBL" id="QJA54962.1"/>
    </source>
</evidence>
<organism evidence="1">
    <name type="scientific">viral metagenome</name>
    <dbReference type="NCBI Taxonomy" id="1070528"/>
    <lineage>
        <taxon>unclassified sequences</taxon>
        <taxon>metagenomes</taxon>
        <taxon>organismal metagenomes</taxon>
    </lineage>
</organism>
<dbReference type="AlphaFoldDB" id="A0A6H2A5H0"/>
<gene>
    <name evidence="1" type="ORF">TM448A06268_0006</name>
    <name evidence="2" type="ORF">TM448B06063_0006</name>
</gene>
<dbReference type="EMBL" id="MT144554">
    <property type="protein sequence ID" value="QJA54962.1"/>
    <property type="molecule type" value="Genomic_DNA"/>
</dbReference>
<dbReference type="EMBL" id="MT145148">
    <property type="protein sequence ID" value="QJI04100.1"/>
    <property type="molecule type" value="Genomic_DNA"/>
</dbReference>
<sequence>MRSAKEERERDLLWRTIDGHGYKMRGIGTKREMQELQKRWGGGKRSHGQLRKLSSRYGENAGKWGIFVRKS</sequence>
<evidence type="ECO:0000313" key="2">
    <source>
        <dbReference type="EMBL" id="QJI04100.1"/>
    </source>
</evidence>